<dbReference type="InterPro" id="IPR010069">
    <property type="entry name" value="CdiA_FHA1_rpt"/>
</dbReference>
<evidence type="ECO:0000313" key="3">
    <source>
        <dbReference type="EMBL" id="SMY08096.1"/>
    </source>
</evidence>
<dbReference type="AlphaFoldDB" id="A0A238LGL3"/>
<proteinExistence type="inferred from homology"/>
<dbReference type="EMBL" id="FXZK01000004">
    <property type="protein sequence ID" value="SMY08096.1"/>
    <property type="molecule type" value="Genomic_DNA"/>
</dbReference>
<reference evidence="3 4" key="1">
    <citation type="submission" date="2017-05" db="EMBL/GenBank/DDBJ databases">
        <authorList>
            <person name="Song R."/>
            <person name="Chenine A.L."/>
            <person name="Ruprecht R.M."/>
        </authorList>
    </citation>
    <scope>NUCLEOTIDE SEQUENCE [LARGE SCALE GENOMIC DNA]</scope>
    <source>
        <strain evidence="3 4">CECT 8899</strain>
    </source>
</reference>
<gene>
    <name evidence="3" type="ORF">LOM8899_02244</name>
</gene>
<dbReference type="Proteomes" id="UP000201613">
    <property type="component" value="Unassembled WGS sequence"/>
</dbReference>
<comment type="similarity">
    <text evidence="1">Belongs to the CIA30 family.</text>
</comment>
<dbReference type="PANTHER" id="PTHR13194">
    <property type="entry name" value="COMPLEX I INTERMEDIATE-ASSOCIATED PROTEIN 30"/>
    <property type="match status" value="1"/>
</dbReference>
<dbReference type="SUPFAM" id="SSF49785">
    <property type="entry name" value="Galactose-binding domain-like"/>
    <property type="match status" value="1"/>
</dbReference>
<accession>A0A238LGL3</accession>
<dbReference type="PANTHER" id="PTHR13194:SF19">
    <property type="entry name" value="NAD(P)-BINDING ROSSMANN-FOLD SUPERFAMILY PROTEIN"/>
    <property type="match status" value="1"/>
</dbReference>
<evidence type="ECO:0000256" key="1">
    <source>
        <dbReference type="ARBA" id="ARBA00007884"/>
    </source>
</evidence>
<dbReference type="OrthoDB" id="442188at2"/>
<evidence type="ECO:0000259" key="2">
    <source>
        <dbReference type="Pfam" id="PF08547"/>
    </source>
</evidence>
<dbReference type="InterPro" id="IPR039131">
    <property type="entry name" value="NDUFAF1"/>
</dbReference>
<dbReference type="RefSeq" id="WP_093992306.1">
    <property type="nucleotide sequence ID" value="NZ_FXZK01000004.1"/>
</dbReference>
<dbReference type="NCBIfam" id="TIGR01731">
    <property type="entry name" value="fil_hemag_20aa"/>
    <property type="match status" value="1"/>
</dbReference>
<dbReference type="InterPro" id="IPR013857">
    <property type="entry name" value="NADH-UbQ_OxRdtase-assoc_prot30"/>
</dbReference>
<dbReference type="Pfam" id="PF08547">
    <property type="entry name" value="CIA30"/>
    <property type="match status" value="1"/>
</dbReference>
<protein>
    <submittedName>
        <fullName evidence="3">Complex I intermediate-associated protein 30 (CIA30)</fullName>
    </submittedName>
</protein>
<keyword evidence="4" id="KW-1185">Reference proteome</keyword>
<organism evidence="3 4">
    <name type="scientific">Flavimaricola marinus</name>
    <dbReference type="NCBI Taxonomy" id="1819565"/>
    <lineage>
        <taxon>Bacteria</taxon>
        <taxon>Pseudomonadati</taxon>
        <taxon>Pseudomonadota</taxon>
        <taxon>Alphaproteobacteria</taxon>
        <taxon>Rhodobacterales</taxon>
        <taxon>Paracoccaceae</taxon>
        <taxon>Flavimaricola</taxon>
    </lineage>
</organism>
<evidence type="ECO:0000313" key="4">
    <source>
        <dbReference type="Proteomes" id="UP000201613"/>
    </source>
</evidence>
<dbReference type="GO" id="GO:0051082">
    <property type="term" value="F:unfolded protein binding"/>
    <property type="evidence" value="ECO:0007669"/>
    <property type="project" value="TreeGrafter"/>
</dbReference>
<dbReference type="Gene3D" id="2.60.120.430">
    <property type="entry name" value="Galactose-binding lectin"/>
    <property type="match status" value="1"/>
</dbReference>
<dbReference type="GO" id="GO:0010257">
    <property type="term" value="P:NADH dehydrogenase complex assembly"/>
    <property type="evidence" value="ECO:0007669"/>
    <property type="project" value="TreeGrafter"/>
</dbReference>
<dbReference type="InterPro" id="IPR008979">
    <property type="entry name" value="Galactose-bd-like_sf"/>
</dbReference>
<sequence>MELSPEWEYVADTVMGGVSTGTLSHETIAGRDAVRLKGDVSLENNGGFVQAAFDLALDASAWDGFEIDVFGNDHTYEMRLRTDQLTRPWQSFRAEFDASSEWKTIRLPFASFEPHRTDAALDVARLRRVGVLAIGEAFHADVAIASVRLFAR</sequence>
<feature type="domain" description="NADH:ubiquinone oxidoreductase intermediate-associated protein 30" evidence="2">
    <location>
        <begin position="5"/>
        <end position="134"/>
    </location>
</feature>
<name>A0A238LGL3_9RHOB</name>